<dbReference type="VEuPathDB" id="ToxoDB:TGDOM2_231090"/>
<gene>
    <name evidence="3" type="ORF">TGDOM2_231090</name>
</gene>
<evidence type="ECO:0000313" key="3">
    <source>
        <dbReference type="EMBL" id="KFG48434.1"/>
    </source>
</evidence>
<feature type="chain" id="PRO_5001809500" evidence="2">
    <location>
        <begin position="22"/>
        <end position="542"/>
    </location>
</feature>
<keyword evidence="2" id="KW-0732">Signal</keyword>
<proteinExistence type="predicted"/>
<protein>
    <submittedName>
        <fullName evidence="3">Putative toxoplasma gondii family D protein</fullName>
    </submittedName>
</protein>
<accession>A0A086KVL6</accession>
<dbReference type="OrthoDB" id="328819at2759"/>
<comment type="caution">
    <text evidence="3">The sequence shown here is derived from an EMBL/GenBank/DDBJ whole genome shotgun (WGS) entry which is preliminary data.</text>
</comment>
<sequence length="542" mass="61111">MSPCFVATVTSFLLLFSPIASYCSVEEGFSEAAISRASFGAGNTLNDQSRSGFLAGQLPLATLPVTRTLKEHGNVMCAPTVVEAHGVCKRLRPVQKPYPCKKQVVEKSCEGVPTTIQKMCTKTLHEKKPFRCERIEYKSECVQTVEKVRDRCVQTVIKSETYQCPKVDYATQCSSRPVLVPAVCKHEVQKEFQYPCEKIVSEEQCTDTEMQVDQICEEEVVVQEKYDCSKTVYVKKCEPAAAPRLASLSEEMPSDASERWNDGEEGRRRLRPKYVDKGDTLVLPMPTKEAHVSLEICTDVPHVKRKTCTRDVVKKSRTPCKMTKKAPKCSVEVKTIQEICTTLKKVVEPYACTKTELQEECSTIKKETEDTCSRDVPVEEKGPCEIDIFKSECVPVQVRIPDTCFEARPKTEVYDCSETVLKSVCREELKEVEEQCMRTEFTEVEYACTHKEHVDKCLPLDVPTKNHKMSAYSPPKKEELYMNVRPIPVDSVIKDSPLRRKKLVLKEKLHKLGDPDLTDDGKGQGETDSDEEPSVVESGKEG</sequence>
<evidence type="ECO:0000256" key="1">
    <source>
        <dbReference type="SAM" id="MobiDB-lite"/>
    </source>
</evidence>
<reference evidence="3 4" key="1">
    <citation type="submission" date="2014-02" db="EMBL/GenBank/DDBJ databases">
        <authorList>
            <person name="Sibley D."/>
            <person name="Venepally P."/>
            <person name="Karamycheva S."/>
            <person name="Hadjithomas M."/>
            <person name="Khan A."/>
            <person name="Brunk B."/>
            <person name="Roos D."/>
            <person name="Caler E."/>
            <person name="Lorenzi H."/>
        </authorList>
    </citation>
    <scope>NUCLEOTIDE SEQUENCE [LARGE SCALE GENOMIC DNA]</scope>
    <source>
        <strain evidence="3 4">GAB2-2007-GAL-DOM2</strain>
    </source>
</reference>
<organism evidence="3 4">
    <name type="scientific">Toxoplasma gondii GAB2-2007-GAL-DOM2</name>
    <dbReference type="NCBI Taxonomy" id="1130820"/>
    <lineage>
        <taxon>Eukaryota</taxon>
        <taxon>Sar</taxon>
        <taxon>Alveolata</taxon>
        <taxon>Apicomplexa</taxon>
        <taxon>Conoidasida</taxon>
        <taxon>Coccidia</taxon>
        <taxon>Eucoccidiorida</taxon>
        <taxon>Eimeriorina</taxon>
        <taxon>Sarcocystidae</taxon>
        <taxon>Toxoplasma</taxon>
    </lineage>
</organism>
<evidence type="ECO:0000256" key="2">
    <source>
        <dbReference type="SAM" id="SignalP"/>
    </source>
</evidence>
<feature type="compositionally biased region" description="Basic and acidic residues" evidence="1">
    <location>
        <begin position="509"/>
        <end position="525"/>
    </location>
</feature>
<feature type="region of interest" description="Disordered" evidence="1">
    <location>
        <begin position="509"/>
        <end position="542"/>
    </location>
</feature>
<dbReference type="EMBL" id="AHZU02000105">
    <property type="protein sequence ID" value="KFG48434.1"/>
    <property type="molecule type" value="Genomic_DNA"/>
</dbReference>
<dbReference type="AlphaFoldDB" id="A0A086KVL6"/>
<feature type="signal peptide" evidence="2">
    <location>
        <begin position="1"/>
        <end position="21"/>
    </location>
</feature>
<evidence type="ECO:0000313" key="4">
    <source>
        <dbReference type="Proteomes" id="UP000028837"/>
    </source>
</evidence>
<dbReference type="Proteomes" id="UP000028837">
    <property type="component" value="Unassembled WGS sequence"/>
</dbReference>
<name>A0A086KVL6_TOXGO</name>